<name>A0A1M5LHT2_9BRAD</name>
<dbReference type="InterPro" id="IPR006311">
    <property type="entry name" value="TAT_signal"/>
</dbReference>
<protein>
    <recommendedName>
        <fullName evidence="4">sn-glycerol-3-phosphate-binding periplasmic protein UgpB</fullName>
    </recommendedName>
</protein>
<keyword evidence="5" id="KW-0813">Transport</keyword>
<evidence type="ECO:0000256" key="2">
    <source>
        <dbReference type="ARBA" id="ARBA00008520"/>
    </source>
</evidence>
<dbReference type="GO" id="GO:0042597">
    <property type="term" value="C:periplasmic space"/>
    <property type="evidence" value="ECO:0007669"/>
    <property type="project" value="UniProtKB-SubCell"/>
</dbReference>
<evidence type="ECO:0000256" key="7">
    <source>
        <dbReference type="ARBA" id="ARBA00022764"/>
    </source>
</evidence>
<keyword evidence="7" id="KW-0574">Periplasm</keyword>
<reference evidence="9 10" key="1">
    <citation type="submission" date="2016-11" db="EMBL/GenBank/DDBJ databases">
        <authorList>
            <person name="Jaros S."/>
            <person name="Januszkiewicz K."/>
            <person name="Wedrychowicz H."/>
        </authorList>
    </citation>
    <scope>NUCLEOTIDE SEQUENCE [LARGE SCALE GENOMIC DNA]</scope>
    <source>
        <strain evidence="9 10">GAS242</strain>
    </source>
</reference>
<dbReference type="Proteomes" id="UP000190675">
    <property type="component" value="Chromosome I"/>
</dbReference>
<proteinExistence type="inferred from homology"/>
<evidence type="ECO:0000256" key="8">
    <source>
        <dbReference type="ARBA" id="ARBA00034473"/>
    </source>
</evidence>
<dbReference type="PANTHER" id="PTHR43649:SF31">
    <property type="entry name" value="SN-GLYCEROL-3-PHOSPHATE-BINDING PERIPLASMIC PROTEIN UGPB"/>
    <property type="match status" value="1"/>
</dbReference>
<dbReference type="AlphaFoldDB" id="A0A1M5LHT2"/>
<evidence type="ECO:0000313" key="10">
    <source>
        <dbReference type="Proteomes" id="UP000190675"/>
    </source>
</evidence>
<evidence type="ECO:0000313" key="9">
    <source>
        <dbReference type="EMBL" id="SHG64587.1"/>
    </source>
</evidence>
<dbReference type="InterPro" id="IPR050490">
    <property type="entry name" value="Bact_solute-bd_prot1"/>
</dbReference>
<dbReference type="Pfam" id="PF01547">
    <property type="entry name" value="SBP_bac_1"/>
    <property type="match status" value="1"/>
</dbReference>
<dbReference type="PANTHER" id="PTHR43649">
    <property type="entry name" value="ARABINOSE-BINDING PROTEIN-RELATED"/>
    <property type="match status" value="1"/>
</dbReference>
<sequence length="447" mass="48781">MSLSRRQIVAAIPAAALAAGLPRDRAIAEDGRKVVTFWFGQANSDGQAALRNDLVEAFNASQDKYLLQLEVKGAAVNNLLKVALVAGNGPDIVQTAGPAYLTAIANAGQVLALDDFAEKYKWRERFLPALLNTSVYGGKLYALPRDYESMHLFYNKELFSQNGWKLPTNRAEFEQVSDAALAKGIIPFGAGNADWKGVNEWLMTVFINNVAGPDNVRKALAGELPWTAPPFVEAVDLSKAWFNKGYFGKNYFSLTIEQSFLQVVNGKAAMALSGTWSFGTKSYGMSKPDTVMDVAPVPSLGAAVTGPLVHLACGATLSIAKNSQNPEGAAAVFDFMLSRRFYETMNRDWPGKWALPVKDLPPDMLKGIGYPLFEKTIAGLHDAFGKGQYGFTTWTFWPGATNSYLIEGIEQVWLNKITTDAYLGRMQTLFSQEAKEGKVPPLPPRTA</sequence>
<comment type="subcellular location">
    <subcellularLocation>
        <location evidence="1">Periplasm</location>
    </subcellularLocation>
</comment>
<comment type="similarity">
    <text evidence="2">Belongs to the bacterial solute-binding protein 1 family.</text>
</comment>
<comment type="function">
    <text evidence="8">Part of the ABC transporter complex UgpBAEC involved in sn-glycerol-3-phosphate (G3P) import. Binds G3P.</text>
</comment>
<evidence type="ECO:0000256" key="5">
    <source>
        <dbReference type="ARBA" id="ARBA00022448"/>
    </source>
</evidence>
<evidence type="ECO:0000256" key="4">
    <source>
        <dbReference type="ARBA" id="ARBA00017470"/>
    </source>
</evidence>
<dbReference type="PROSITE" id="PS51318">
    <property type="entry name" value="TAT"/>
    <property type="match status" value="1"/>
</dbReference>
<dbReference type="RefSeq" id="WP_079567016.1">
    <property type="nucleotide sequence ID" value="NZ_LT670818.1"/>
</dbReference>
<accession>A0A1M5LHT2</accession>
<evidence type="ECO:0000256" key="1">
    <source>
        <dbReference type="ARBA" id="ARBA00004418"/>
    </source>
</evidence>
<organism evidence="9 10">
    <name type="scientific">Bradyrhizobium erythrophlei</name>
    <dbReference type="NCBI Taxonomy" id="1437360"/>
    <lineage>
        <taxon>Bacteria</taxon>
        <taxon>Pseudomonadati</taxon>
        <taxon>Pseudomonadota</taxon>
        <taxon>Alphaproteobacteria</taxon>
        <taxon>Hyphomicrobiales</taxon>
        <taxon>Nitrobacteraceae</taxon>
        <taxon>Bradyrhizobium</taxon>
    </lineage>
</organism>
<dbReference type="SUPFAM" id="SSF53850">
    <property type="entry name" value="Periplasmic binding protein-like II"/>
    <property type="match status" value="1"/>
</dbReference>
<dbReference type="Gene3D" id="3.40.190.10">
    <property type="entry name" value="Periplasmic binding protein-like II"/>
    <property type="match status" value="2"/>
</dbReference>
<dbReference type="InterPro" id="IPR006059">
    <property type="entry name" value="SBP"/>
</dbReference>
<keyword evidence="6" id="KW-0732">Signal</keyword>
<dbReference type="EMBL" id="LT670818">
    <property type="protein sequence ID" value="SHG64587.1"/>
    <property type="molecule type" value="Genomic_DNA"/>
</dbReference>
<evidence type="ECO:0000256" key="6">
    <source>
        <dbReference type="ARBA" id="ARBA00022729"/>
    </source>
</evidence>
<gene>
    <name evidence="9" type="ORF">SAMN05444169_3475</name>
</gene>
<dbReference type="OrthoDB" id="8317736at2"/>
<evidence type="ECO:0000256" key="3">
    <source>
        <dbReference type="ARBA" id="ARBA00011557"/>
    </source>
</evidence>
<comment type="subunit">
    <text evidence="3">The complex is composed of two ATP-binding proteins (UgpC), two transmembrane proteins (UgpA and UgpE) and a solute-binding protein (UgpB).</text>
</comment>